<dbReference type="PANTHER" id="PTHR43284">
    <property type="entry name" value="ASPARAGINE SYNTHETASE (GLUTAMINE-HYDROLYZING)"/>
    <property type="match status" value="1"/>
</dbReference>
<comment type="pathway">
    <text evidence="1">Amino-acid biosynthesis; L-asparagine biosynthesis; L-asparagine from L-aspartate (L-Gln route): step 1/1.</text>
</comment>
<evidence type="ECO:0000313" key="5">
    <source>
        <dbReference type="EMBL" id="SDP58876.1"/>
    </source>
</evidence>
<keyword evidence="3" id="KW-0061">Asparagine biosynthesis</keyword>
<organism evidence="5 6">
    <name type="scientific">Selenomonas ruminantium</name>
    <dbReference type="NCBI Taxonomy" id="971"/>
    <lineage>
        <taxon>Bacteria</taxon>
        <taxon>Bacillati</taxon>
        <taxon>Bacillota</taxon>
        <taxon>Negativicutes</taxon>
        <taxon>Selenomonadales</taxon>
        <taxon>Selenomonadaceae</taxon>
        <taxon>Selenomonas</taxon>
    </lineage>
</organism>
<comment type="catalytic activity">
    <reaction evidence="4">
        <text>L-aspartate + L-glutamine + ATP + H2O = L-asparagine + L-glutamate + AMP + diphosphate + H(+)</text>
        <dbReference type="Rhea" id="RHEA:12228"/>
        <dbReference type="ChEBI" id="CHEBI:15377"/>
        <dbReference type="ChEBI" id="CHEBI:15378"/>
        <dbReference type="ChEBI" id="CHEBI:29985"/>
        <dbReference type="ChEBI" id="CHEBI:29991"/>
        <dbReference type="ChEBI" id="CHEBI:30616"/>
        <dbReference type="ChEBI" id="CHEBI:33019"/>
        <dbReference type="ChEBI" id="CHEBI:58048"/>
        <dbReference type="ChEBI" id="CHEBI:58359"/>
        <dbReference type="ChEBI" id="CHEBI:456215"/>
        <dbReference type="EC" id="6.3.5.4"/>
    </reaction>
</comment>
<dbReference type="PANTHER" id="PTHR43284:SF1">
    <property type="entry name" value="ASPARAGINE SYNTHETASE"/>
    <property type="match status" value="1"/>
</dbReference>
<keyword evidence="3" id="KW-0028">Amino-acid biosynthesis</keyword>
<dbReference type="Proteomes" id="UP000182412">
    <property type="component" value="Unassembled WGS sequence"/>
</dbReference>
<dbReference type="EMBL" id="FNJQ01000027">
    <property type="protein sequence ID" value="SDP58876.1"/>
    <property type="molecule type" value="Genomic_DNA"/>
</dbReference>
<dbReference type="InterPro" id="IPR014729">
    <property type="entry name" value="Rossmann-like_a/b/a_fold"/>
</dbReference>
<dbReference type="OrthoDB" id="693367at2"/>
<dbReference type="GO" id="GO:0006529">
    <property type="term" value="P:asparagine biosynthetic process"/>
    <property type="evidence" value="ECO:0007669"/>
    <property type="project" value="UniProtKB-KW"/>
</dbReference>
<evidence type="ECO:0000256" key="1">
    <source>
        <dbReference type="ARBA" id="ARBA00005187"/>
    </source>
</evidence>
<reference evidence="5 6" key="1">
    <citation type="submission" date="2016-10" db="EMBL/GenBank/DDBJ databases">
        <authorList>
            <person name="de Groot N.N."/>
        </authorList>
    </citation>
    <scope>NUCLEOTIDE SEQUENCE [LARGE SCALE GENOMIC DNA]</scope>
    <source>
        <strain evidence="5 6">S137</strain>
    </source>
</reference>
<protein>
    <recommendedName>
        <fullName evidence="2">asparagine synthase (glutamine-hydrolyzing)</fullName>
        <ecNumber evidence="2">6.3.5.4</ecNumber>
    </recommendedName>
</protein>
<dbReference type="GO" id="GO:0004066">
    <property type="term" value="F:asparagine synthase (glutamine-hydrolyzing) activity"/>
    <property type="evidence" value="ECO:0007669"/>
    <property type="project" value="UniProtKB-EC"/>
</dbReference>
<dbReference type="EC" id="6.3.5.4" evidence="2"/>
<dbReference type="SUPFAM" id="SSF52402">
    <property type="entry name" value="Adenine nucleotide alpha hydrolases-like"/>
    <property type="match status" value="1"/>
</dbReference>
<dbReference type="InterPro" id="IPR051786">
    <property type="entry name" value="ASN_synthetase/amidase"/>
</dbReference>
<evidence type="ECO:0000256" key="2">
    <source>
        <dbReference type="ARBA" id="ARBA00012737"/>
    </source>
</evidence>
<dbReference type="RefSeq" id="WP_074572995.1">
    <property type="nucleotide sequence ID" value="NZ_FNJQ01000027.1"/>
</dbReference>
<name>A0A1H0TZ78_SELRU</name>
<accession>A0A1H0TZ78</accession>
<evidence type="ECO:0000256" key="3">
    <source>
        <dbReference type="ARBA" id="ARBA00022888"/>
    </source>
</evidence>
<sequence length="549" mass="63425">MYIELNDFRLGNKYSLDDKKIRIINEDLNQENIMEIIRNEDRVCICIYNEEFRYIALPASFHGEIFYIQNGNEIIISDNLYKLAARLGKLTINKSNYERFILKGYFSSEDTLFNEIHRFSNFSVYGILAGNFRKYEIPFTKTVDTEDEKQYQKFKDVLNEIVDRKLSATPCLLLSGGADSRLLLLLLKERIKDLQAINMQYALSMTNNLNDIILAEKMSKVVGCKLHKVCVGFGEKELDTLYDVAGIMPNCTHLSIGFDEMIHTVSKLRFDSIWTGQNMDNLYNLGPTGQFSLSKAGLGEALKRFYLSEEFFLTLEDVEGTPSKITSLVGSLGKCMLRIARKNTKINLPNSSDKLIDNFAHSPDYWPLSFTGREVNNKKLIRRNPFEVKQKLYKNKINYFNSGDAKVIDFLAYKYGINAIFPYTDMRMIDFFSGLHLTMKDVLYPKRYVYRYISEFIPKYGKEITQFTATKHDKKIFAKDHEALGINEWIVYLLDRTVFGNGLKKALEKVEDGLIDDRSPTRLQAGLSSFWIQTIINKLKEDYGVIVSK</sequence>
<dbReference type="Gene3D" id="3.40.50.620">
    <property type="entry name" value="HUPs"/>
    <property type="match status" value="1"/>
</dbReference>
<proteinExistence type="predicted"/>
<evidence type="ECO:0000313" key="6">
    <source>
        <dbReference type="Proteomes" id="UP000182412"/>
    </source>
</evidence>
<evidence type="ECO:0000256" key="4">
    <source>
        <dbReference type="ARBA" id="ARBA00048741"/>
    </source>
</evidence>
<gene>
    <name evidence="5" type="ORF">SAMN05216366_1277</name>
</gene>
<dbReference type="AlphaFoldDB" id="A0A1H0TZ78"/>